<dbReference type="Proteomes" id="UP001152747">
    <property type="component" value="Unassembled WGS sequence"/>
</dbReference>
<feature type="signal peptide" evidence="1">
    <location>
        <begin position="1"/>
        <end position="17"/>
    </location>
</feature>
<feature type="chain" id="PRO_5040185585" evidence="1">
    <location>
        <begin position="18"/>
        <end position="318"/>
    </location>
</feature>
<evidence type="ECO:0000313" key="3">
    <source>
        <dbReference type="Proteomes" id="UP001152747"/>
    </source>
</evidence>
<dbReference type="AlphaFoldDB" id="A0A9P1IG39"/>
<keyword evidence="1" id="KW-0732">Signal</keyword>
<evidence type="ECO:0000313" key="2">
    <source>
        <dbReference type="EMBL" id="CAI5442602.1"/>
    </source>
</evidence>
<name>A0A9P1IG39_9PELO</name>
<comment type="caution">
    <text evidence="2">The sequence shown here is derived from an EMBL/GenBank/DDBJ whole genome shotgun (WGS) entry which is preliminary data.</text>
</comment>
<keyword evidence="3" id="KW-1185">Reference proteome</keyword>
<dbReference type="EMBL" id="CANHGI010000002">
    <property type="protein sequence ID" value="CAI5442602.1"/>
    <property type="molecule type" value="Genomic_DNA"/>
</dbReference>
<reference evidence="2" key="1">
    <citation type="submission" date="2022-11" db="EMBL/GenBank/DDBJ databases">
        <authorList>
            <person name="Kikuchi T."/>
        </authorList>
    </citation>
    <scope>NUCLEOTIDE SEQUENCE</scope>
    <source>
        <strain evidence="2">PS1010</strain>
    </source>
</reference>
<proteinExistence type="predicted"/>
<accession>A0A9P1IG39</accession>
<gene>
    <name evidence="2" type="ORF">CAMP_LOCUS5239</name>
</gene>
<sequence length="318" mass="37200">MKIFLFLLLSTFQGISNRVHRDPLAGNPHLEFYVKCNVKQNWFVRVYYIDPEDINNRHLEKFNVKDSNLIHFIRRFDIKPPNLEIIHSCSSDAEKPVLKVESFEYTRNITLDNKGLIEPKSNLNLELVRFSFLLTCSLKFNWNLTILYFYNDDSISTSYNETRKIKMSNSAVFVQNIEKPSQIQYIHDCTSIPDQIKLFDGGNKPAQFFELADKGSYQSNIQVSSDELRLFLYCGAKLDWGVEIIYSTSDDISNNYHDEIDVVDNHSYLLTRKFEKKPTHVGFLHNCSSDPIKIYRRIVKAEYSEFIDLTNRGKAFKN</sequence>
<evidence type="ECO:0000256" key="1">
    <source>
        <dbReference type="SAM" id="SignalP"/>
    </source>
</evidence>
<protein>
    <submittedName>
        <fullName evidence="2">Uncharacterized protein</fullName>
    </submittedName>
</protein>
<organism evidence="2 3">
    <name type="scientific">Caenorhabditis angaria</name>
    <dbReference type="NCBI Taxonomy" id="860376"/>
    <lineage>
        <taxon>Eukaryota</taxon>
        <taxon>Metazoa</taxon>
        <taxon>Ecdysozoa</taxon>
        <taxon>Nematoda</taxon>
        <taxon>Chromadorea</taxon>
        <taxon>Rhabditida</taxon>
        <taxon>Rhabditina</taxon>
        <taxon>Rhabditomorpha</taxon>
        <taxon>Rhabditoidea</taxon>
        <taxon>Rhabditidae</taxon>
        <taxon>Peloderinae</taxon>
        <taxon>Caenorhabditis</taxon>
    </lineage>
</organism>